<reference evidence="3 4" key="1">
    <citation type="submission" date="2020-10" db="EMBL/GenBank/DDBJ databases">
        <title>Genome sequencing of Massilia sp. LPB0304.</title>
        <authorList>
            <person name="Kim J."/>
        </authorList>
    </citation>
    <scope>NUCLEOTIDE SEQUENCE [LARGE SCALE GENOMIC DNA]</scope>
    <source>
        <strain evidence="3 4">LPB0304</strain>
    </source>
</reference>
<feature type="coiled-coil region" evidence="1">
    <location>
        <begin position="213"/>
        <end position="247"/>
    </location>
</feature>
<feature type="domain" description="KfrA N-terminal DNA-binding" evidence="2">
    <location>
        <begin position="13"/>
        <end position="126"/>
    </location>
</feature>
<dbReference type="Pfam" id="PF11740">
    <property type="entry name" value="KfrA_N"/>
    <property type="match status" value="1"/>
</dbReference>
<keyword evidence="1" id="KW-0175">Coiled coil</keyword>
<evidence type="ECO:0000313" key="4">
    <source>
        <dbReference type="Proteomes" id="UP000593875"/>
    </source>
</evidence>
<proteinExistence type="predicted"/>
<protein>
    <submittedName>
        <fullName evidence="3">DNA-binding protein</fullName>
    </submittedName>
</protein>
<name>A0A7L9U2B7_9BURK</name>
<dbReference type="RefSeq" id="WP_193686109.1">
    <property type="nucleotide sequence ID" value="NZ_CP062941.1"/>
</dbReference>
<evidence type="ECO:0000256" key="1">
    <source>
        <dbReference type="SAM" id="Coils"/>
    </source>
</evidence>
<dbReference type="EMBL" id="CP062941">
    <property type="protein sequence ID" value="QOL49067.1"/>
    <property type="molecule type" value="Genomic_DNA"/>
</dbReference>
<keyword evidence="3" id="KW-0238">DNA-binding</keyword>
<evidence type="ECO:0000313" key="3">
    <source>
        <dbReference type="EMBL" id="QOL49067.1"/>
    </source>
</evidence>
<organism evidence="3 4">
    <name type="scientific">Massilia litorea</name>
    <dbReference type="NCBI Taxonomy" id="2769491"/>
    <lineage>
        <taxon>Bacteria</taxon>
        <taxon>Pseudomonadati</taxon>
        <taxon>Pseudomonadota</taxon>
        <taxon>Betaproteobacteria</taxon>
        <taxon>Burkholderiales</taxon>
        <taxon>Oxalobacteraceae</taxon>
        <taxon>Telluria group</taxon>
        <taxon>Massilia</taxon>
    </lineage>
</organism>
<dbReference type="AlphaFoldDB" id="A0A7L9U2B7"/>
<accession>A0A7L9U2B7</accession>
<gene>
    <name evidence="3" type="ORF">LPB04_19380</name>
</gene>
<dbReference type="KEGG" id="mlir:LPB04_19380"/>
<dbReference type="InterPro" id="IPR021104">
    <property type="entry name" value="KfrA_DNA-bd_N"/>
</dbReference>
<keyword evidence="4" id="KW-1185">Reference proteome</keyword>
<dbReference type="Proteomes" id="UP000593875">
    <property type="component" value="Chromosome"/>
</dbReference>
<evidence type="ECO:0000259" key="2">
    <source>
        <dbReference type="Pfam" id="PF11740"/>
    </source>
</evidence>
<feature type="coiled-coil region" evidence="1">
    <location>
        <begin position="94"/>
        <end position="163"/>
    </location>
</feature>
<sequence>MTTDSSSQDLSFDEIASAASALQGAGTPVTLDALVDALGAAPSAIGRHLRAWRLEHEQPPAPAPAELPPALLADLAKWAQQHAVDAGAGARAMQARLEADMDDLIAAGERLEAERADLSAQVESASDARDAAQAVADERNEEIERLNAELRNARQVAMDALVSKAKDQLAIDGKDAQLADLRGQLERSVAASSAQSDARLAAEMELVGATTARDSLALEVKDLQAQLAAAKSDRGALRMELDALRKKAK</sequence>
<dbReference type="GO" id="GO:0003677">
    <property type="term" value="F:DNA binding"/>
    <property type="evidence" value="ECO:0007669"/>
    <property type="project" value="UniProtKB-KW"/>
</dbReference>